<evidence type="ECO:0000313" key="2">
    <source>
        <dbReference type="Proteomes" id="UP000245119"/>
    </source>
</evidence>
<protein>
    <submittedName>
        <fullName evidence="1">Uncharacterized protein</fullName>
    </submittedName>
</protein>
<name>A0A2T7NP69_POMCA</name>
<proteinExistence type="predicted"/>
<dbReference type="OMA" id="MNRIAQV"/>
<gene>
    <name evidence="1" type="ORF">C0Q70_16227</name>
</gene>
<evidence type="ECO:0000313" key="1">
    <source>
        <dbReference type="EMBL" id="PVD22967.1"/>
    </source>
</evidence>
<comment type="caution">
    <text evidence="1">The sequence shown here is derived from an EMBL/GenBank/DDBJ whole genome shotgun (WGS) entry which is preliminary data.</text>
</comment>
<dbReference type="Proteomes" id="UP000245119">
    <property type="component" value="Linkage Group LG10"/>
</dbReference>
<reference evidence="1 2" key="1">
    <citation type="submission" date="2018-04" db="EMBL/GenBank/DDBJ databases">
        <title>The genome of golden apple snail Pomacea canaliculata provides insight into stress tolerance and invasive adaptation.</title>
        <authorList>
            <person name="Liu C."/>
            <person name="Liu B."/>
            <person name="Ren Y."/>
            <person name="Zhang Y."/>
            <person name="Wang H."/>
            <person name="Li S."/>
            <person name="Jiang F."/>
            <person name="Yin L."/>
            <person name="Zhang G."/>
            <person name="Qian W."/>
            <person name="Fan W."/>
        </authorList>
    </citation>
    <scope>NUCLEOTIDE SEQUENCE [LARGE SCALE GENOMIC DNA]</scope>
    <source>
        <strain evidence="1">SZHN2017</strain>
        <tissue evidence="1">Muscle</tissue>
    </source>
</reference>
<sequence>MSQIGYNLLRATSAPSPQYYESPIDPAAPLSILYRIALVASERIILMMNNTQLLTRHHRLSNMAQVVDYLLGNHDDIGCNGDRGDFYRRKLAEQIYVNFRAHYITHMNVLDLVYSIIKLEHDTRLALEKYGANRCSAPFIHIDSQVLDVLARIADIH</sequence>
<organism evidence="1 2">
    <name type="scientific">Pomacea canaliculata</name>
    <name type="common">Golden apple snail</name>
    <dbReference type="NCBI Taxonomy" id="400727"/>
    <lineage>
        <taxon>Eukaryota</taxon>
        <taxon>Metazoa</taxon>
        <taxon>Spiralia</taxon>
        <taxon>Lophotrochozoa</taxon>
        <taxon>Mollusca</taxon>
        <taxon>Gastropoda</taxon>
        <taxon>Caenogastropoda</taxon>
        <taxon>Architaenioglossa</taxon>
        <taxon>Ampullarioidea</taxon>
        <taxon>Ampullariidae</taxon>
        <taxon>Pomacea</taxon>
    </lineage>
</organism>
<dbReference type="EMBL" id="PZQS01000010">
    <property type="protein sequence ID" value="PVD22967.1"/>
    <property type="molecule type" value="Genomic_DNA"/>
</dbReference>
<accession>A0A2T7NP69</accession>
<dbReference type="AlphaFoldDB" id="A0A2T7NP69"/>
<dbReference type="OrthoDB" id="6081775at2759"/>
<keyword evidence="2" id="KW-1185">Reference proteome</keyword>